<evidence type="ECO:0000313" key="2">
    <source>
        <dbReference type="Proteomes" id="UP000789901"/>
    </source>
</evidence>
<keyword evidence="2" id="KW-1185">Reference proteome</keyword>
<gene>
    <name evidence="1" type="ORF">GMARGA_LOCUS3075</name>
</gene>
<reference evidence="1 2" key="1">
    <citation type="submission" date="2021-06" db="EMBL/GenBank/DDBJ databases">
        <authorList>
            <person name="Kallberg Y."/>
            <person name="Tangrot J."/>
            <person name="Rosling A."/>
        </authorList>
    </citation>
    <scope>NUCLEOTIDE SEQUENCE [LARGE SCALE GENOMIC DNA]</scope>
    <source>
        <strain evidence="1 2">120-4 pot B 10/14</strain>
    </source>
</reference>
<dbReference type="Proteomes" id="UP000789901">
    <property type="component" value="Unassembled WGS sequence"/>
</dbReference>
<proteinExistence type="predicted"/>
<evidence type="ECO:0000313" key="1">
    <source>
        <dbReference type="EMBL" id="CAG8519374.1"/>
    </source>
</evidence>
<protein>
    <submittedName>
        <fullName evidence="1">23319_t:CDS:1</fullName>
    </submittedName>
</protein>
<dbReference type="EMBL" id="CAJVQB010001067">
    <property type="protein sequence ID" value="CAG8519374.1"/>
    <property type="molecule type" value="Genomic_DNA"/>
</dbReference>
<accession>A0ABM8W414</accession>
<comment type="caution">
    <text evidence="1">The sequence shown here is derived from an EMBL/GenBank/DDBJ whole genome shotgun (WGS) entry which is preliminary data.</text>
</comment>
<sequence length="284" mass="32404">MNNVSDNNETISSTGTSKFKFLKPLTPQNYLLQTQVSNQFYKPILPEISNSNSQDNFENLQTLVRDNYPYIHNSDNSLLISQQKSLNELSSTQVNRRLKSLAINIKNNMQPLLLKHSNSTTSLSLEKINLQYNQDIIELKFQSIAKNIISSEHLDPIVYACEDSLISRDSLRRLAAVIPEMNREYLISQRRIEINNIMSQKISINVFTINHADNGAYRTIKSILSIIVPYLVSSKPPILVPNNVIRLKLGGDGCQVGRQQNHVLFTICILNKKELVLFPKNQHR</sequence>
<name>A0ABM8W414_GIGMA</name>
<organism evidence="1 2">
    <name type="scientific">Gigaspora margarita</name>
    <dbReference type="NCBI Taxonomy" id="4874"/>
    <lineage>
        <taxon>Eukaryota</taxon>
        <taxon>Fungi</taxon>
        <taxon>Fungi incertae sedis</taxon>
        <taxon>Mucoromycota</taxon>
        <taxon>Glomeromycotina</taxon>
        <taxon>Glomeromycetes</taxon>
        <taxon>Diversisporales</taxon>
        <taxon>Gigasporaceae</taxon>
        <taxon>Gigaspora</taxon>
    </lineage>
</organism>